<dbReference type="NCBIfam" id="NF003925">
    <property type="entry name" value="PRK05443.3-3"/>
    <property type="match status" value="1"/>
</dbReference>
<name>E4T597_PALPW</name>
<protein>
    <recommendedName>
        <fullName evidence="6 7">Polyphosphate kinase</fullName>
        <ecNumber evidence="6 7">2.7.4.1</ecNumber>
    </recommendedName>
    <alternativeName>
        <fullName evidence="6">ATP-polyphosphate phosphotransferase</fullName>
    </alternativeName>
    <alternativeName>
        <fullName evidence="6">Polyphosphoric acid kinase</fullName>
    </alternativeName>
</protein>
<dbReference type="SUPFAM" id="SSF140356">
    <property type="entry name" value="PPK N-terminal domain-like"/>
    <property type="match status" value="1"/>
</dbReference>
<dbReference type="InterPro" id="IPR036830">
    <property type="entry name" value="PP_kinase_middle_dom_sf"/>
</dbReference>
<dbReference type="STRING" id="694427.Palpr_1752"/>
<evidence type="ECO:0000259" key="11">
    <source>
        <dbReference type="Pfam" id="PF17941"/>
    </source>
</evidence>
<dbReference type="NCBIfam" id="TIGR03705">
    <property type="entry name" value="poly_P_kin"/>
    <property type="match status" value="1"/>
</dbReference>
<keyword evidence="6" id="KW-0479">Metal-binding</keyword>
<feature type="binding site" evidence="6">
    <location>
        <position position="564"/>
    </location>
    <ligand>
        <name>ATP</name>
        <dbReference type="ChEBI" id="CHEBI:30616"/>
    </ligand>
</feature>
<dbReference type="GO" id="GO:0006799">
    <property type="term" value="P:polyphosphate biosynthetic process"/>
    <property type="evidence" value="ECO:0007669"/>
    <property type="project" value="UniProtKB-UniRule"/>
</dbReference>
<dbReference type="RefSeq" id="WP_013445260.1">
    <property type="nucleotide sequence ID" value="NC_014734.1"/>
</dbReference>
<reference evidence="12 13" key="2">
    <citation type="journal article" date="2011" name="Stand. Genomic Sci.">
        <title>Complete genome sequence of Paludibacter propionicigenes type strain (WB4).</title>
        <authorList>
            <person name="Gronow S."/>
            <person name="Munk C."/>
            <person name="Lapidus A."/>
            <person name="Nolan M."/>
            <person name="Lucas S."/>
            <person name="Hammon N."/>
            <person name="Deshpande S."/>
            <person name="Cheng J.F."/>
            <person name="Tapia R."/>
            <person name="Han C."/>
            <person name="Goodwin L."/>
            <person name="Pitluck S."/>
            <person name="Liolios K."/>
            <person name="Ivanova N."/>
            <person name="Mavromatis K."/>
            <person name="Mikhailova N."/>
            <person name="Pati A."/>
            <person name="Chen A."/>
            <person name="Palaniappan K."/>
            <person name="Land M."/>
            <person name="Hauser L."/>
            <person name="Chang Y.J."/>
            <person name="Jeffries C.D."/>
            <person name="Brambilla E."/>
            <person name="Rohde M."/>
            <person name="Goker M."/>
            <person name="Detter J.C."/>
            <person name="Woyke T."/>
            <person name="Bristow J."/>
            <person name="Eisen J.A."/>
            <person name="Markowitz V."/>
            <person name="Hugenholtz P."/>
            <person name="Kyrpides N.C."/>
            <person name="Klenk H.P."/>
        </authorList>
    </citation>
    <scope>NUCLEOTIDE SEQUENCE [LARGE SCALE GENOMIC DNA]</scope>
    <source>
        <strain evidence="13">DSM 17365 / JCM 13257 / WB4</strain>
    </source>
</reference>
<evidence type="ECO:0000256" key="1">
    <source>
        <dbReference type="ARBA" id="ARBA00022553"/>
    </source>
</evidence>
<keyword evidence="2 6" id="KW-0808">Transferase</keyword>
<dbReference type="Gene3D" id="3.30.870.10">
    <property type="entry name" value="Endonuclease Chain A"/>
    <property type="match status" value="2"/>
</dbReference>
<dbReference type="KEGG" id="ppn:Palpr_1752"/>
<dbReference type="PANTHER" id="PTHR30218">
    <property type="entry name" value="POLYPHOSPHATE KINASE"/>
    <property type="match status" value="1"/>
</dbReference>
<feature type="binding site" evidence="6">
    <location>
        <position position="48"/>
    </location>
    <ligand>
        <name>ATP</name>
        <dbReference type="ChEBI" id="CHEBI:30616"/>
    </ligand>
</feature>
<feature type="binding site" evidence="6">
    <location>
        <position position="409"/>
    </location>
    <ligand>
        <name>Mg(2+)</name>
        <dbReference type="ChEBI" id="CHEBI:18420"/>
    </ligand>
</feature>
<dbReference type="Gene3D" id="3.30.1840.10">
    <property type="entry name" value="Polyphosphate kinase middle domain"/>
    <property type="match status" value="1"/>
</dbReference>
<gene>
    <name evidence="6" type="primary">ppk</name>
    <name evidence="12" type="ordered locus">Palpr_1752</name>
</gene>
<comment type="function">
    <text evidence="6 7">Catalyzes the reversible transfer of the terminal phosphate of ATP to form a long-chain polyphosphate (polyP).</text>
</comment>
<feature type="binding site" evidence="6">
    <location>
        <position position="592"/>
    </location>
    <ligand>
        <name>ATP</name>
        <dbReference type="ChEBI" id="CHEBI:30616"/>
    </ligand>
</feature>
<dbReference type="InterPro" id="IPR036832">
    <property type="entry name" value="PPK_N_dom_sf"/>
</dbReference>
<proteinExistence type="inferred from homology"/>
<dbReference type="EMBL" id="CP002345">
    <property type="protein sequence ID" value="ADQ79891.1"/>
    <property type="molecule type" value="Genomic_DNA"/>
</dbReference>
<dbReference type="Pfam" id="PF13090">
    <property type="entry name" value="PP_kinase_C"/>
    <property type="match status" value="1"/>
</dbReference>
<dbReference type="InterPro" id="IPR041108">
    <property type="entry name" value="PP_kinase_C_1"/>
</dbReference>
<feature type="binding site" evidence="6">
    <location>
        <position position="468"/>
    </location>
    <ligand>
        <name>ATP</name>
        <dbReference type="ChEBI" id="CHEBI:30616"/>
    </ligand>
</feature>
<feature type="domain" description="Polyphosphate kinase C-terminal" evidence="10">
    <location>
        <begin position="503"/>
        <end position="674"/>
    </location>
</feature>
<dbReference type="Gene3D" id="1.20.58.310">
    <property type="entry name" value="Polyphosphate kinase N-terminal domain"/>
    <property type="match status" value="1"/>
</dbReference>
<sequence>MIRKVRKNYIVNRDVSWMYFNRRILDEAANKTNPLLERLSFLGIYSNNLDEFFRVRIATLRRMVEIEENIHHVNVDSNKTLKKVLRLNETYNKDFEATFLELRKELQQENIYLLNESQLSVEQEEFVDAFYREELMNSLFPILVTRMLVQPELNDKSIYLAVKISDIVKSDKKNRKEYALIEIPTGEFSRFLVLPKEDGKDCIMFLDDVIRFCLPRIFAQFNHDKYEAYTIKITRDAEMELDNRAYQSVLDKVSKAVKSRKSGLPVRFVYDREIPADLLRFTQKLLKISKNDVHVCSGRYHNLKDLMSFPSLKRKELKYSNHPPIPILAFDESVSLISLIRRKDQYLHFPYHSFDNFIRLLRESAINPDVKEIKISIYRLAKNSKVIKALMCAALNGKKVTAMVELLARFDESSNINWAKKMQDAGIKVILGVEGLKVHSKLAHITARKGNIACIGTGNFHEGTATVYTDFTLMTAHKAIVDEVESIFEFLEQPYLNPTFKQLIVAPQYMRKKIISLIKTEIDNAKKGKPAYIYCKINHIVDEKIVEKLYEASGAGVKIKLLVRGNCSITTGIKGISENIRALGIIDRHLEHSRILIFANGGEERYYIGSADWMSRNLDNRVEVYTPIYDREIQKQLKTIIEFGLRDNVKARIIDGSGKNNINGSDDESPFRSQEELYLLYKNNYEKSLFDEQSSL</sequence>
<dbReference type="CDD" id="cd09167">
    <property type="entry name" value="PLDc_EcPPK1_C2_like"/>
    <property type="match status" value="1"/>
</dbReference>
<evidence type="ECO:0000256" key="2">
    <source>
        <dbReference type="ARBA" id="ARBA00022679"/>
    </source>
</evidence>
<evidence type="ECO:0000256" key="6">
    <source>
        <dbReference type="HAMAP-Rule" id="MF_00347"/>
    </source>
</evidence>
<dbReference type="AlphaFoldDB" id="E4T597"/>
<dbReference type="Proteomes" id="UP000008718">
    <property type="component" value="Chromosome"/>
</dbReference>
<evidence type="ECO:0000313" key="12">
    <source>
        <dbReference type="EMBL" id="ADQ79891.1"/>
    </source>
</evidence>
<keyword evidence="13" id="KW-1185">Reference proteome</keyword>
<evidence type="ECO:0000256" key="4">
    <source>
        <dbReference type="ARBA" id="ARBA00022777"/>
    </source>
</evidence>
<dbReference type="HAMAP" id="MF_00347">
    <property type="entry name" value="Polyphosphate_kinase"/>
    <property type="match status" value="1"/>
</dbReference>
<dbReference type="CDD" id="cd09164">
    <property type="entry name" value="PLDc_EcPPK1_C1_like"/>
    <property type="match status" value="1"/>
</dbReference>
<comment type="catalytic activity">
    <reaction evidence="6 7">
        <text>[phosphate](n) + ATP = [phosphate](n+1) + ADP</text>
        <dbReference type="Rhea" id="RHEA:19573"/>
        <dbReference type="Rhea" id="RHEA-COMP:9859"/>
        <dbReference type="Rhea" id="RHEA-COMP:14280"/>
        <dbReference type="ChEBI" id="CHEBI:16838"/>
        <dbReference type="ChEBI" id="CHEBI:30616"/>
        <dbReference type="ChEBI" id="CHEBI:456216"/>
        <dbReference type="EC" id="2.7.4.1"/>
    </reaction>
</comment>
<dbReference type="InterPro" id="IPR025198">
    <property type="entry name" value="PPK_N_dom"/>
</dbReference>
<dbReference type="Pfam" id="PF13089">
    <property type="entry name" value="PP_kinase_N"/>
    <property type="match status" value="1"/>
</dbReference>
<dbReference type="SUPFAM" id="SSF56024">
    <property type="entry name" value="Phospholipase D/nuclease"/>
    <property type="match status" value="2"/>
</dbReference>
<dbReference type="GO" id="GO:0009358">
    <property type="term" value="C:polyphosphate kinase complex"/>
    <property type="evidence" value="ECO:0007669"/>
    <property type="project" value="InterPro"/>
</dbReference>
<feature type="domain" description="Polyphosphate kinase C-terminal" evidence="11">
    <location>
        <begin position="336"/>
        <end position="494"/>
    </location>
</feature>
<dbReference type="GO" id="GO:0046872">
    <property type="term" value="F:metal ion binding"/>
    <property type="evidence" value="ECO:0007669"/>
    <property type="project" value="UniProtKB-KW"/>
</dbReference>
<dbReference type="GO" id="GO:0005524">
    <property type="term" value="F:ATP binding"/>
    <property type="evidence" value="ECO:0007669"/>
    <property type="project" value="UniProtKB-KW"/>
</dbReference>
<dbReference type="GO" id="GO:0008976">
    <property type="term" value="F:polyphosphate kinase activity"/>
    <property type="evidence" value="ECO:0007669"/>
    <property type="project" value="UniProtKB-UniRule"/>
</dbReference>
<keyword evidence="4 6" id="KW-0418">Kinase</keyword>
<dbReference type="SUPFAM" id="SSF143724">
    <property type="entry name" value="PHP14-like"/>
    <property type="match status" value="1"/>
</dbReference>
<comment type="similarity">
    <text evidence="6 7">Belongs to the polyphosphate kinase 1 (PPK1) family.</text>
</comment>
<organism evidence="12 13">
    <name type="scientific">Paludibacter propionicigenes (strain DSM 17365 / JCM 13257 / WB4)</name>
    <dbReference type="NCBI Taxonomy" id="694427"/>
    <lineage>
        <taxon>Bacteria</taxon>
        <taxon>Pseudomonadati</taxon>
        <taxon>Bacteroidota</taxon>
        <taxon>Bacteroidia</taxon>
        <taxon>Bacteroidales</taxon>
        <taxon>Paludibacteraceae</taxon>
        <taxon>Paludibacter</taxon>
    </lineage>
</organism>
<evidence type="ECO:0000259" key="8">
    <source>
        <dbReference type="Pfam" id="PF02503"/>
    </source>
</evidence>
<dbReference type="eggNOG" id="COG0855">
    <property type="taxonomic scope" value="Bacteria"/>
</dbReference>
<dbReference type="PIRSF" id="PIRSF015589">
    <property type="entry name" value="PP_kinase"/>
    <property type="match status" value="1"/>
</dbReference>
<feature type="domain" description="Polyphosphate kinase middle" evidence="8">
    <location>
        <begin position="122"/>
        <end position="309"/>
    </location>
</feature>
<dbReference type="HOGENOM" id="CLU_009678_6_1_10"/>
<dbReference type="OrthoDB" id="9761456at2"/>
<dbReference type="InterPro" id="IPR003414">
    <property type="entry name" value="PP_kinase"/>
</dbReference>
<keyword evidence="1 6" id="KW-0597">Phosphoprotein</keyword>
<dbReference type="NCBIfam" id="NF003917">
    <property type="entry name" value="PRK05443.1-1"/>
    <property type="match status" value="1"/>
</dbReference>
<feature type="binding site" evidence="6">
    <location>
        <position position="379"/>
    </location>
    <ligand>
        <name>Mg(2+)</name>
        <dbReference type="ChEBI" id="CHEBI:18420"/>
    </ligand>
</feature>
<reference key="1">
    <citation type="submission" date="2010-11" db="EMBL/GenBank/DDBJ databases">
        <title>The complete genome of Paludibacter propionicigenes DSM 17365.</title>
        <authorList>
            <consortium name="US DOE Joint Genome Institute (JGI-PGF)"/>
            <person name="Lucas S."/>
            <person name="Copeland A."/>
            <person name="Lapidus A."/>
            <person name="Bruce D."/>
            <person name="Goodwin L."/>
            <person name="Pitluck S."/>
            <person name="Kyrpides N."/>
            <person name="Mavromatis K."/>
            <person name="Ivanova N."/>
            <person name="Munk A.C."/>
            <person name="Brettin T."/>
            <person name="Detter J.C."/>
            <person name="Han C."/>
            <person name="Tapia R."/>
            <person name="Land M."/>
            <person name="Hauser L."/>
            <person name="Markowitz V."/>
            <person name="Cheng J.-F."/>
            <person name="Hugenholtz P."/>
            <person name="Woyke T."/>
            <person name="Wu D."/>
            <person name="Gronow S."/>
            <person name="Wellnitz S."/>
            <person name="Brambilla E."/>
            <person name="Klenk H.-P."/>
            <person name="Eisen J.A."/>
        </authorList>
    </citation>
    <scope>NUCLEOTIDE SEQUENCE</scope>
    <source>
        <strain>WB4</strain>
    </source>
</reference>
<feature type="domain" description="Polyphosphate kinase N-terminal" evidence="9">
    <location>
        <begin position="11"/>
        <end position="113"/>
    </location>
</feature>
<feature type="active site" description="Phosphohistidine intermediate" evidence="6">
    <location>
        <position position="439"/>
    </location>
</feature>
<dbReference type="PANTHER" id="PTHR30218:SF0">
    <property type="entry name" value="POLYPHOSPHATE KINASE"/>
    <property type="match status" value="1"/>
</dbReference>
<keyword evidence="6" id="KW-0460">Magnesium</keyword>
<keyword evidence="3 6" id="KW-0547">Nucleotide-binding</keyword>
<evidence type="ECO:0000256" key="3">
    <source>
        <dbReference type="ARBA" id="ARBA00022741"/>
    </source>
</evidence>
<evidence type="ECO:0000313" key="13">
    <source>
        <dbReference type="Proteomes" id="UP000008718"/>
    </source>
</evidence>
<comment type="cofactor">
    <cofactor evidence="6">
        <name>Mg(2+)</name>
        <dbReference type="ChEBI" id="CHEBI:18420"/>
    </cofactor>
</comment>
<dbReference type="InterPro" id="IPR025200">
    <property type="entry name" value="PPK_C_dom2"/>
</dbReference>
<keyword evidence="5 6" id="KW-0067">ATP-binding</keyword>
<dbReference type="EC" id="2.7.4.1" evidence="6 7"/>
<dbReference type="Pfam" id="PF02503">
    <property type="entry name" value="PP_kinase"/>
    <property type="match status" value="1"/>
</dbReference>
<evidence type="ECO:0000256" key="7">
    <source>
        <dbReference type="RuleBase" id="RU003800"/>
    </source>
</evidence>
<dbReference type="Pfam" id="PF17941">
    <property type="entry name" value="PP_kinase_C_1"/>
    <property type="match status" value="1"/>
</dbReference>
<comment type="PTM">
    <text evidence="6 7">An intermediate of this reaction is the autophosphorylated ppk in which a phosphate is covalently linked to a histidine residue through a N-P bond.</text>
</comment>
<evidence type="ECO:0000259" key="10">
    <source>
        <dbReference type="Pfam" id="PF13090"/>
    </source>
</evidence>
<dbReference type="InterPro" id="IPR024953">
    <property type="entry name" value="PP_kinase_middle"/>
</dbReference>
<evidence type="ECO:0000259" key="9">
    <source>
        <dbReference type="Pfam" id="PF13089"/>
    </source>
</evidence>
<accession>E4T597</accession>
<evidence type="ECO:0000256" key="5">
    <source>
        <dbReference type="ARBA" id="ARBA00022840"/>
    </source>
</evidence>